<sequence>MRLLSRKKVQPSSNTAVGTKQHCSVKFCN</sequence>
<evidence type="ECO:0000313" key="1">
    <source>
        <dbReference type="EMBL" id="JAH69053.1"/>
    </source>
</evidence>
<name>A0A0E9UVQ1_ANGAN</name>
<protein>
    <submittedName>
        <fullName evidence="1">Uncharacterized protein</fullName>
    </submittedName>
</protein>
<reference evidence="1" key="2">
    <citation type="journal article" date="2015" name="Fish Shellfish Immunol.">
        <title>Early steps in the European eel (Anguilla anguilla)-Vibrio vulnificus interaction in the gills: Role of the RtxA13 toxin.</title>
        <authorList>
            <person name="Callol A."/>
            <person name="Pajuelo D."/>
            <person name="Ebbesson L."/>
            <person name="Teles M."/>
            <person name="MacKenzie S."/>
            <person name="Amaro C."/>
        </authorList>
    </citation>
    <scope>NUCLEOTIDE SEQUENCE</scope>
</reference>
<proteinExistence type="predicted"/>
<dbReference type="EMBL" id="GBXM01039524">
    <property type="protein sequence ID" value="JAH69053.1"/>
    <property type="molecule type" value="Transcribed_RNA"/>
</dbReference>
<accession>A0A0E9UVQ1</accession>
<dbReference type="AlphaFoldDB" id="A0A0E9UVQ1"/>
<organism evidence="1">
    <name type="scientific">Anguilla anguilla</name>
    <name type="common">European freshwater eel</name>
    <name type="synonym">Muraena anguilla</name>
    <dbReference type="NCBI Taxonomy" id="7936"/>
    <lineage>
        <taxon>Eukaryota</taxon>
        <taxon>Metazoa</taxon>
        <taxon>Chordata</taxon>
        <taxon>Craniata</taxon>
        <taxon>Vertebrata</taxon>
        <taxon>Euteleostomi</taxon>
        <taxon>Actinopterygii</taxon>
        <taxon>Neopterygii</taxon>
        <taxon>Teleostei</taxon>
        <taxon>Anguilliformes</taxon>
        <taxon>Anguillidae</taxon>
        <taxon>Anguilla</taxon>
    </lineage>
</organism>
<reference evidence="1" key="1">
    <citation type="submission" date="2014-11" db="EMBL/GenBank/DDBJ databases">
        <authorList>
            <person name="Amaro Gonzalez C."/>
        </authorList>
    </citation>
    <scope>NUCLEOTIDE SEQUENCE</scope>
</reference>